<keyword evidence="3" id="KW-1185">Reference proteome</keyword>
<feature type="compositionally biased region" description="Polar residues" evidence="1">
    <location>
        <begin position="593"/>
        <end position="609"/>
    </location>
</feature>
<evidence type="ECO:0008006" key="4">
    <source>
        <dbReference type="Google" id="ProtNLM"/>
    </source>
</evidence>
<dbReference type="GO" id="GO:0003700">
    <property type="term" value="F:DNA-binding transcription factor activity"/>
    <property type="evidence" value="ECO:0007669"/>
    <property type="project" value="InterPro"/>
</dbReference>
<evidence type="ECO:0000313" key="3">
    <source>
        <dbReference type="Proteomes" id="UP000799766"/>
    </source>
</evidence>
<name>A0A6A6NSH2_9PEZI</name>
<feature type="region of interest" description="Disordered" evidence="1">
    <location>
        <begin position="513"/>
        <end position="534"/>
    </location>
</feature>
<dbReference type="Proteomes" id="UP000799766">
    <property type="component" value="Unassembled WGS sequence"/>
</dbReference>
<protein>
    <recommendedName>
        <fullName evidence="4">BZIP domain-containing protein</fullName>
    </recommendedName>
</protein>
<dbReference type="PANTHER" id="PTHR40618">
    <property type="entry name" value="B-ZIP TRANSCRIPTION FACTOR (EUROFUNG)-RELATED"/>
    <property type="match status" value="1"/>
</dbReference>
<dbReference type="OrthoDB" id="3555317at2759"/>
<feature type="region of interest" description="Disordered" evidence="1">
    <location>
        <begin position="148"/>
        <end position="188"/>
    </location>
</feature>
<feature type="region of interest" description="Disordered" evidence="1">
    <location>
        <begin position="569"/>
        <end position="632"/>
    </location>
</feature>
<reference evidence="2" key="1">
    <citation type="journal article" date="2020" name="Stud. Mycol.">
        <title>101 Dothideomycetes genomes: a test case for predicting lifestyles and emergence of pathogens.</title>
        <authorList>
            <person name="Haridas S."/>
            <person name="Albert R."/>
            <person name="Binder M."/>
            <person name="Bloem J."/>
            <person name="Labutti K."/>
            <person name="Salamov A."/>
            <person name="Andreopoulos B."/>
            <person name="Baker S."/>
            <person name="Barry K."/>
            <person name="Bills G."/>
            <person name="Bluhm B."/>
            <person name="Cannon C."/>
            <person name="Castanera R."/>
            <person name="Culley D."/>
            <person name="Daum C."/>
            <person name="Ezra D."/>
            <person name="Gonzalez J."/>
            <person name="Henrissat B."/>
            <person name="Kuo A."/>
            <person name="Liang C."/>
            <person name="Lipzen A."/>
            <person name="Lutzoni F."/>
            <person name="Magnuson J."/>
            <person name="Mondo S."/>
            <person name="Nolan M."/>
            <person name="Ohm R."/>
            <person name="Pangilinan J."/>
            <person name="Park H.-J."/>
            <person name="Ramirez L."/>
            <person name="Alfaro M."/>
            <person name="Sun H."/>
            <person name="Tritt A."/>
            <person name="Yoshinaga Y."/>
            <person name="Zwiers L.-H."/>
            <person name="Turgeon B."/>
            <person name="Goodwin S."/>
            <person name="Spatafora J."/>
            <person name="Crous P."/>
            <person name="Grigoriev I."/>
        </authorList>
    </citation>
    <scope>NUCLEOTIDE SEQUENCE</scope>
    <source>
        <strain evidence="2">ATCC 16933</strain>
    </source>
</reference>
<evidence type="ECO:0000313" key="2">
    <source>
        <dbReference type="EMBL" id="KAF2454750.1"/>
    </source>
</evidence>
<evidence type="ECO:0000256" key="1">
    <source>
        <dbReference type="SAM" id="MobiDB-lite"/>
    </source>
</evidence>
<feature type="compositionally biased region" description="Low complexity" evidence="1">
    <location>
        <begin position="148"/>
        <end position="162"/>
    </location>
</feature>
<feature type="region of interest" description="Disordered" evidence="1">
    <location>
        <begin position="1"/>
        <end position="55"/>
    </location>
</feature>
<dbReference type="SUPFAM" id="SSF57959">
    <property type="entry name" value="Leucine zipper domain"/>
    <property type="match status" value="1"/>
</dbReference>
<accession>A0A6A6NSH2</accession>
<gene>
    <name evidence="2" type="ORF">BDY21DRAFT_102260</name>
</gene>
<dbReference type="EMBL" id="MU001690">
    <property type="protein sequence ID" value="KAF2454750.1"/>
    <property type="molecule type" value="Genomic_DNA"/>
</dbReference>
<dbReference type="PANTHER" id="PTHR40618:SF1">
    <property type="entry name" value="B-ZIP TRANSCRIPTION FACTOR (EUROFUNG)"/>
    <property type="match status" value="1"/>
</dbReference>
<feature type="compositionally biased region" description="Pro residues" evidence="1">
    <location>
        <begin position="612"/>
        <end position="624"/>
    </location>
</feature>
<proteinExistence type="predicted"/>
<feature type="compositionally biased region" description="Polar residues" evidence="1">
    <location>
        <begin position="176"/>
        <end position="188"/>
    </location>
</feature>
<feature type="compositionally biased region" description="Low complexity" evidence="1">
    <location>
        <begin position="569"/>
        <end position="589"/>
    </location>
</feature>
<dbReference type="InterPro" id="IPR046347">
    <property type="entry name" value="bZIP_sf"/>
</dbReference>
<sequence length="799" mass="86591">MTNSSESDDRPSKRTRKNTGKTASTGDSDGDGRNTRKSRGRPKLNTQDETAADRRRTQIRLAQRAYRLRKENAITSLRKQVSDLQSTIDSMQQSFLRFNDSALSSGALTLDLAQQLQETTETFVRLAKAASATAEAGEESMDIEPALEETASSQAETAEVESGPSKKRSKTSTTSHGSQNPLEQTSSTNIGAAVNHPLWDYSQTFYNEGHRTSNAPAAPNSNKNSTLRILDADFFLPEFSPARQSHGAASPNNTALATTSQQKILPFGLLAEQDDSTSDSTSHSLQQYHVTLPSNEHLPFLSSKGYSPPIYSPNDKNGRPESLTKNCVLQAPYTYSFQETTFGRRLHRAALERAYHLIGQSRLRPTRYEQVFRLSLLLHDREALLSRFATLLKRSTTESLEYVQAPFIHLGGAGTHYPQRDASGTVLPKRNAYAVCQIGPQPAALARLVDIYEPNRPGKPELVLDIEGYEGEWFDPYDVQGFLEERGVRIDPQASFSEAEIYENANGKLVPAPSQAEKQWCEQDQGQQRRRQQQSLFPESFFSIPTPDDPSSMLTRGLTPLTASLALDSSSATATTTTTRANTSSTANPTPSPLQNTDPYSPPSSTCTHAHTPPPNSHQQPPPAHTQLPAPAFFGYGAKSTPTTDFLDPLLFPEGDFAALGPGGTASDGAAAFAASTAPRAAAQAGGAPAAAEDLAPLPPMPGGGLDGELVGVAEELWAHMDDGAFFGLDGGRDGAGAGAGEAEAEARRRLRVKSRRVLVDTQRLIEELIKRGVCLGRTPGFRRADVERAFQLSTAEAY</sequence>
<dbReference type="Gene3D" id="1.20.5.170">
    <property type="match status" value="1"/>
</dbReference>
<dbReference type="CDD" id="cd14688">
    <property type="entry name" value="bZIP_YAP"/>
    <property type="match status" value="1"/>
</dbReference>
<dbReference type="AlphaFoldDB" id="A0A6A6NSH2"/>
<organism evidence="2 3">
    <name type="scientific">Lineolata rhizophorae</name>
    <dbReference type="NCBI Taxonomy" id="578093"/>
    <lineage>
        <taxon>Eukaryota</taxon>
        <taxon>Fungi</taxon>
        <taxon>Dikarya</taxon>
        <taxon>Ascomycota</taxon>
        <taxon>Pezizomycotina</taxon>
        <taxon>Dothideomycetes</taxon>
        <taxon>Dothideomycetes incertae sedis</taxon>
        <taxon>Lineolatales</taxon>
        <taxon>Lineolataceae</taxon>
        <taxon>Lineolata</taxon>
    </lineage>
</organism>